<organism evidence="15">
    <name type="scientific">Pseudogymnoascus destructans</name>
    <dbReference type="NCBI Taxonomy" id="655981"/>
    <lineage>
        <taxon>Eukaryota</taxon>
        <taxon>Fungi</taxon>
        <taxon>Dikarya</taxon>
        <taxon>Ascomycota</taxon>
        <taxon>Pezizomycotina</taxon>
        <taxon>Leotiomycetes</taxon>
        <taxon>Thelebolales</taxon>
        <taxon>Thelebolaceae</taxon>
        <taxon>Pseudogymnoascus</taxon>
    </lineage>
</organism>
<evidence type="ECO:0000256" key="4">
    <source>
        <dbReference type="ARBA" id="ARBA00022787"/>
    </source>
</evidence>
<dbReference type="OrthoDB" id="10053569at2759"/>
<dbReference type="PANTHER" id="PTHR46028:SF2">
    <property type="entry name" value="KYNURENINE 3-MONOOXYGENASE"/>
    <property type="match status" value="1"/>
</dbReference>
<proteinExistence type="inferred from homology"/>
<keyword evidence="13" id="KW-0812">Transmembrane</keyword>
<dbReference type="GO" id="GO:0005741">
    <property type="term" value="C:mitochondrial outer membrane"/>
    <property type="evidence" value="ECO:0007669"/>
    <property type="project" value="UniProtKB-SubCell"/>
</dbReference>
<evidence type="ECO:0000256" key="1">
    <source>
        <dbReference type="ARBA" id="ARBA00001974"/>
    </source>
</evidence>
<keyword evidence="6 11" id="KW-0521">NADP</keyword>
<keyword evidence="9 11" id="KW-0496">Mitochondrion</keyword>
<dbReference type="GO" id="GO:0034354">
    <property type="term" value="P:'de novo' NAD+ biosynthetic process from L-tryptophan"/>
    <property type="evidence" value="ECO:0007669"/>
    <property type="project" value="UniProtKB-UniRule"/>
</dbReference>
<evidence type="ECO:0000256" key="7">
    <source>
        <dbReference type="ARBA" id="ARBA00023002"/>
    </source>
</evidence>
<dbReference type="GO" id="GO:0004502">
    <property type="term" value="F:kynurenine 3-monooxygenase activity"/>
    <property type="evidence" value="ECO:0007669"/>
    <property type="project" value="UniProtKB-UniRule"/>
</dbReference>
<dbReference type="GO" id="GO:0006569">
    <property type="term" value="P:L-tryptophan catabolic process"/>
    <property type="evidence" value="ECO:0007669"/>
    <property type="project" value="UniProtKB-UniRule"/>
</dbReference>
<protein>
    <recommendedName>
        <fullName evidence="11">Kynurenine 3-monooxygenase</fullName>
        <ecNumber evidence="11">1.14.13.9</ecNumber>
    </recommendedName>
    <alternativeName>
        <fullName evidence="11">Biosynthesis of nicotinic acid protein 4</fullName>
    </alternativeName>
    <alternativeName>
        <fullName evidence="11">Kynurenine 3-hydroxylase</fullName>
    </alternativeName>
</protein>
<feature type="transmembrane region" description="Helical" evidence="13">
    <location>
        <begin position="489"/>
        <end position="510"/>
    </location>
</feature>
<comment type="function">
    <text evidence="11">Catalyzes the hydroxylation of L-kynurenine (L-Kyn) to form 3-hydroxy-L-kynurenine (L-3OHKyn). Required for synthesis of quinolinic acid.</text>
</comment>
<dbReference type="InterPro" id="IPR036188">
    <property type="entry name" value="FAD/NAD-bd_sf"/>
</dbReference>
<evidence type="ECO:0000256" key="2">
    <source>
        <dbReference type="ARBA" id="ARBA00022630"/>
    </source>
</evidence>
<evidence type="ECO:0000313" key="15">
    <source>
        <dbReference type="EMBL" id="OAF60693.1"/>
    </source>
</evidence>
<keyword evidence="3 11" id="KW-0662">Pyridine nucleotide biosynthesis</keyword>
<dbReference type="eggNOG" id="KOG2614">
    <property type="taxonomic scope" value="Eukaryota"/>
</dbReference>
<keyword evidence="7 11" id="KW-0560">Oxidoreductase</keyword>
<dbReference type="InterPro" id="IPR002938">
    <property type="entry name" value="FAD-bd"/>
</dbReference>
<keyword evidence="5 11" id="KW-0274">FAD</keyword>
<feature type="compositionally biased region" description="Polar residues" evidence="12">
    <location>
        <begin position="19"/>
        <end position="28"/>
    </location>
</feature>
<keyword evidence="11 13" id="KW-0472">Membrane</keyword>
<comment type="subcellular location">
    <subcellularLocation>
        <location evidence="11">Mitochondrion outer membrane</location>
    </subcellularLocation>
</comment>
<comment type="similarity">
    <text evidence="11">Belongs to the aromatic-ring hydroxylase family. KMO subfamily.</text>
</comment>
<evidence type="ECO:0000259" key="14">
    <source>
        <dbReference type="Pfam" id="PF01494"/>
    </source>
</evidence>
<dbReference type="HAMAP" id="MF_01971">
    <property type="entry name" value="Kynurenine_monooxygenase"/>
    <property type="match status" value="1"/>
</dbReference>
<dbReference type="VEuPathDB" id="FungiDB:GMDG_01720"/>
<dbReference type="GO" id="GO:0019805">
    <property type="term" value="P:quinolinate biosynthetic process"/>
    <property type="evidence" value="ECO:0007669"/>
    <property type="project" value="UniProtKB-UniRule"/>
</dbReference>
<dbReference type="Gene3D" id="3.50.50.60">
    <property type="entry name" value="FAD/NAD(P)-binding domain"/>
    <property type="match status" value="1"/>
</dbReference>
<reference evidence="15" key="1">
    <citation type="submission" date="2016-03" db="EMBL/GenBank/DDBJ databases">
        <title>Updated assembly of Pseudogymnoascus destructans, the fungus causing white-nose syndrome of bats.</title>
        <authorList>
            <person name="Palmer J.M."/>
            <person name="Drees K.P."/>
            <person name="Foster J.T."/>
            <person name="Lindner D.L."/>
        </authorList>
    </citation>
    <scope>NUCLEOTIDE SEQUENCE [LARGE SCALE GENOMIC DNA]</scope>
    <source>
        <strain evidence="15">20631-21</strain>
    </source>
</reference>
<keyword evidence="8 11" id="KW-0503">Monooxygenase</keyword>
<evidence type="ECO:0000256" key="12">
    <source>
        <dbReference type="SAM" id="MobiDB-lite"/>
    </source>
</evidence>
<comment type="cofactor">
    <cofactor evidence="1 11">
        <name>FAD</name>
        <dbReference type="ChEBI" id="CHEBI:57692"/>
    </cofactor>
</comment>
<dbReference type="GO" id="GO:0043420">
    <property type="term" value="P:anthranilate metabolic process"/>
    <property type="evidence" value="ECO:0007669"/>
    <property type="project" value="UniProtKB-UniRule"/>
</dbReference>
<dbReference type="Pfam" id="PF01494">
    <property type="entry name" value="FAD_binding_3"/>
    <property type="match status" value="1"/>
</dbReference>
<dbReference type="UniPathway" id="UPA00253">
    <property type="reaction ID" value="UER00328"/>
</dbReference>
<dbReference type="EC" id="1.14.13.9" evidence="11"/>
<feature type="region of interest" description="Disordered" evidence="12">
    <location>
        <begin position="1"/>
        <end position="56"/>
    </location>
</feature>
<dbReference type="Proteomes" id="UP000077154">
    <property type="component" value="Unassembled WGS sequence"/>
</dbReference>
<evidence type="ECO:0000256" key="6">
    <source>
        <dbReference type="ARBA" id="ARBA00022857"/>
    </source>
</evidence>
<evidence type="ECO:0000256" key="8">
    <source>
        <dbReference type="ARBA" id="ARBA00023033"/>
    </source>
</evidence>
<dbReference type="RefSeq" id="XP_024325974.1">
    <property type="nucleotide sequence ID" value="XM_024467232.1"/>
</dbReference>
<gene>
    <name evidence="11 15" type="primary">BNA4</name>
    <name evidence="15" type="ORF">VC83_03586</name>
</gene>
<dbReference type="AlphaFoldDB" id="A0A177AHH4"/>
<evidence type="ECO:0000256" key="10">
    <source>
        <dbReference type="ARBA" id="ARBA00047818"/>
    </source>
</evidence>
<feature type="compositionally biased region" description="Low complexity" evidence="12">
    <location>
        <begin position="29"/>
        <end position="39"/>
    </location>
</feature>
<dbReference type="GO" id="GO:0071949">
    <property type="term" value="F:FAD binding"/>
    <property type="evidence" value="ECO:0007669"/>
    <property type="project" value="InterPro"/>
</dbReference>
<keyword evidence="13" id="KW-1133">Transmembrane helix</keyword>
<evidence type="ECO:0000256" key="9">
    <source>
        <dbReference type="ARBA" id="ARBA00023128"/>
    </source>
</evidence>
<comment type="pathway">
    <text evidence="11">Cofactor biosynthesis; NAD(+) biosynthesis; quinolinate from L-kynurenine: step 1/3.</text>
</comment>
<name>A0A177AHH4_9PEZI</name>
<dbReference type="FunFam" id="3.50.50.60:FF:000129">
    <property type="entry name" value="Kynurenine 3-monooxygenase"/>
    <property type="match status" value="1"/>
</dbReference>
<dbReference type="EMBL" id="KV441391">
    <property type="protein sequence ID" value="OAF60693.1"/>
    <property type="molecule type" value="Genomic_DNA"/>
</dbReference>
<evidence type="ECO:0000256" key="11">
    <source>
        <dbReference type="HAMAP-Rule" id="MF_03018"/>
    </source>
</evidence>
<accession>A0A177AHH4</accession>
<dbReference type="GO" id="GO:0070189">
    <property type="term" value="P:kynurenine metabolic process"/>
    <property type="evidence" value="ECO:0007669"/>
    <property type="project" value="TreeGrafter"/>
</dbReference>
<evidence type="ECO:0000256" key="13">
    <source>
        <dbReference type="SAM" id="Phobius"/>
    </source>
</evidence>
<dbReference type="PRINTS" id="PR00420">
    <property type="entry name" value="RNGMNOXGNASE"/>
</dbReference>
<keyword evidence="4 11" id="KW-1000">Mitochondrion outer membrane</keyword>
<sequence length="532" mass="58701">MDSSYSIVESDLGLDSKQRQPGVTWTVTGSRGSDSGSDSGSDDRETQNQHESGTKSKIVVVGAGPVGALAAIYAAERGFEVEVYELRNDLRDPSTTPLNFTRSINLALSERGINSLRASGRDGLLERIMADTIPMRGRMIHGQKASGRLYEESQDYDIHGRTIFAVDRGGLNKHLLDELESMPNVKIFFNHKLVGANFADNKAWLETRSPAGERQEVEITFDLLIGADGAHSATRYHLMKYTRMDYKQEYIDTLWCEFTIAPNAYLTPTSKHTISPNHLHIWPGSDRMFIAIPSLDGSFTCTLFLPSSEFSRLATDPFTIPSFFNASFPGVTALIPPASLIAQFNANPHLPLISLTCSPYHFRASAVILGDAAHAMVPFYGQGMNAGLEDVRVLFDLLPRSTNPTPESLDRYTALRTPDAAAISSLALANYVEMREGVVLPLYKLRKRLEETLSHYFPALGWATQYSRVSFGNMRYSKVMEASRHQGNVILAAGALVVPVIGVAVAVWMARGGVKCYTRAVWGMVHGRICRR</sequence>
<comment type="catalytic activity">
    <reaction evidence="10 11">
        <text>L-kynurenine + NADPH + O2 + H(+) = 3-hydroxy-L-kynurenine + NADP(+) + H2O</text>
        <dbReference type="Rhea" id="RHEA:20545"/>
        <dbReference type="ChEBI" id="CHEBI:15377"/>
        <dbReference type="ChEBI" id="CHEBI:15378"/>
        <dbReference type="ChEBI" id="CHEBI:15379"/>
        <dbReference type="ChEBI" id="CHEBI:57783"/>
        <dbReference type="ChEBI" id="CHEBI:57959"/>
        <dbReference type="ChEBI" id="CHEBI:58125"/>
        <dbReference type="ChEBI" id="CHEBI:58349"/>
        <dbReference type="EC" id="1.14.13.9"/>
    </reaction>
</comment>
<feature type="compositionally biased region" description="Basic and acidic residues" evidence="12">
    <location>
        <begin position="41"/>
        <end position="54"/>
    </location>
</feature>
<dbReference type="GeneID" id="36286662"/>
<dbReference type="SUPFAM" id="SSF51905">
    <property type="entry name" value="FAD/NAD(P)-binding domain"/>
    <property type="match status" value="1"/>
</dbReference>
<feature type="domain" description="FAD-binding" evidence="14">
    <location>
        <begin position="57"/>
        <end position="423"/>
    </location>
</feature>
<evidence type="ECO:0000256" key="3">
    <source>
        <dbReference type="ARBA" id="ARBA00022642"/>
    </source>
</evidence>
<keyword evidence="2 11" id="KW-0285">Flavoprotein</keyword>
<evidence type="ECO:0000256" key="5">
    <source>
        <dbReference type="ARBA" id="ARBA00022827"/>
    </source>
</evidence>
<dbReference type="PANTHER" id="PTHR46028">
    <property type="entry name" value="KYNURENINE 3-MONOOXYGENASE"/>
    <property type="match status" value="1"/>
</dbReference>
<dbReference type="InterPro" id="IPR027545">
    <property type="entry name" value="Kynurenine_monooxygenase"/>
</dbReference>